<dbReference type="AlphaFoldDB" id="Q936H2"/>
<reference evidence="1" key="1">
    <citation type="journal article" date="2002" name="J. Bacteriol.">
        <title>Type 1 capsule genes of Staphylococcus aureus are carried in a staphylococcal cassette chromosome genetic element.</title>
        <authorList>
            <person name="Luong T.T."/>
            <person name="Ouyang S."/>
            <person name="Bush K."/>
            <person name="Lee C.Y."/>
        </authorList>
    </citation>
    <scope>NUCLEOTIDE SEQUENCE</scope>
    <source>
        <strain evidence="1">M</strain>
    </source>
</reference>
<protein>
    <submittedName>
        <fullName evidence="1">Uncharacterized protein</fullName>
    </submittedName>
</protein>
<organism evidence="1">
    <name type="scientific">Staphylococcus aureus</name>
    <dbReference type="NCBI Taxonomy" id="1280"/>
    <lineage>
        <taxon>Bacteria</taxon>
        <taxon>Bacillati</taxon>
        <taxon>Bacillota</taxon>
        <taxon>Bacilli</taxon>
        <taxon>Bacillales</taxon>
        <taxon>Staphylococcaceae</taxon>
        <taxon>Staphylococcus</taxon>
    </lineage>
</organism>
<proteinExistence type="predicted"/>
<accession>Q936H2</accession>
<evidence type="ECO:0000313" key="1">
    <source>
        <dbReference type="EMBL" id="AAL26666.1"/>
    </source>
</evidence>
<sequence length="78" mass="8860">MSYFTPLTYFHIASCSELSSLFNISSFPPNILIAIAPYNNDIYNIVIKINVAINTAIRSHNFTTFINLCNKSLVFRLI</sequence>
<name>Q936H2_STAAU</name>
<dbReference type="EMBL" id="U10927">
    <property type="protein sequence ID" value="AAL26666.1"/>
    <property type="molecule type" value="Genomic_DNA"/>
</dbReference>